<keyword evidence="3" id="KW-1185">Reference proteome</keyword>
<dbReference type="Gene3D" id="3.40.50.1240">
    <property type="entry name" value="Phosphoglycerate mutase-like"/>
    <property type="match status" value="1"/>
</dbReference>
<dbReference type="PIRSF" id="PIRSF000709">
    <property type="entry name" value="6PFK_2-Ptase"/>
    <property type="match status" value="1"/>
</dbReference>
<dbReference type="PROSITE" id="PS00175">
    <property type="entry name" value="PG_MUTASE"/>
    <property type="match status" value="1"/>
</dbReference>
<dbReference type="InterPro" id="IPR001345">
    <property type="entry name" value="PG/BPGM_mutase_AS"/>
</dbReference>
<dbReference type="STRING" id="866536.Belba_2245"/>
<dbReference type="CDD" id="cd07040">
    <property type="entry name" value="HP"/>
    <property type="match status" value="1"/>
</dbReference>
<dbReference type="EMBL" id="CP003281">
    <property type="protein sequence ID" value="AFL84811.1"/>
    <property type="molecule type" value="Genomic_DNA"/>
</dbReference>
<evidence type="ECO:0000256" key="1">
    <source>
        <dbReference type="ARBA" id="ARBA00022801"/>
    </source>
</evidence>
<dbReference type="GO" id="GO:0043456">
    <property type="term" value="P:regulation of pentose-phosphate shunt"/>
    <property type="evidence" value="ECO:0007669"/>
    <property type="project" value="TreeGrafter"/>
</dbReference>
<keyword evidence="1" id="KW-0378">Hydrolase</keyword>
<gene>
    <name evidence="2" type="ordered locus">Belba_2245</name>
</gene>
<name>I3Z6E3_BELBD</name>
<dbReference type="InterPro" id="IPR051695">
    <property type="entry name" value="Phosphoglycerate_Mutase"/>
</dbReference>
<dbReference type="KEGG" id="bbd:Belba_2245"/>
<reference evidence="3" key="1">
    <citation type="submission" date="2012-06" db="EMBL/GenBank/DDBJ databases">
        <title>The complete genome of Belliella baltica DSM 15883.</title>
        <authorList>
            <person name="Lucas S."/>
            <person name="Copeland A."/>
            <person name="Lapidus A."/>
            <person name="Goodwin L."/>
            <person name="Pitluck S."/>
            <person name="Peters L."/>
            <person name="Mikhailova N."/>
            <person name="Davenport K."/>
            <person name="Kyrpides N."/>
            <person name="Mavromatis K."/>
            <person name="Pagani I."/>
            <person name="Ivanova N."/>
            <person name="Ovchinnikova G."/>
            <person name="Zeytun A."/>
            <person name="Detter J.C."/>
            <person name="Han C."/>
            <person name="Land M."/>
            <person name="Hauser L."/>
            <person name="Markowitz V."/>
            <person name="Cheng J.-F."/>
            <person name="Hugenholtz P."/>
            <person name="Woyke T."/>
            <person name="Wu D."/>
            <person name="Tindall B."/>
            <person name="Pomrenke H."/>
            <person name="Brambilla E."/>
            <person name="Klenk H.-P."/>
            <person name="Eisen J.A."/>
        </authorList>
    </citation>
    <scope>NUCLEOTIDE SEQUENCE [LARGE SCALE GENOMIC DNA]</scope>
    <source>
        <strain evidence="3">DSM 15883 / CIP 108006 / LMG 21964 / BA134</strain>
    </source>
</reference>
<proteinExistence type="predicted"/>
<dbReference type="PANTHER" id="PTHR46517:SF1">
    <property type="entry name" value="FRUCTOSE-2,6-BISPHOSPHATASE TIGAR"/>
    <property type="match status" value="1"/>
</dbReference>
<dbReference type="GO" id="GO:0005829">
    <property type="term" value="C:cytosol"/>
    <property type="evidence" value="ECO:0007669"/>
    <property type="project" value="TreeGrafter"/>
</dbReference>
<dbReference type="HOGENOM" id="CLU_033323_9_5_10"/>
<dbReference type="GO" id="GO:0004331">
    <property type="term" value="F:fructose-2,6-bisphosphate 2-phosphatase activity"/>
    <property type="evidence" value="ECO:0007669"/>
    <property type="project" value="TreeGrafter"/>
</dbReference>
<dbReference type="InterPro" id="IPR013078">
    <property type="entry name" value="His_Pase_superF_clade-1"/>
</dbReference>
<sequence>MFETKIENLVKEKNYIVRHGQTDYNLRGVVQGSGIDAPLNSNGLRQGKAFFDAYKEIPFEKVYYTGLQRTKQSVQGFLNLNIPSESIIEFNEISWGKYEGLPMTHDENEYYLQMLKRWSLGDLDYAIAGGESPNMVVFRLKIGLEKILNQPEKLILICMHGRAMRMLLSILMNYELKFMDEFKHQNLGLYELNMDDSGVFRILKYNSGAHLKGLELI</sequence>
<dbReference type="Proteomes" id="UP000006050">
    <property type="component" value="Chromosome"/>
</dbReference>
<dbReference type="InterPro" id="IPR029033">
    <property type="entry name" value="His_PPase_superfam"/>
</dbReference>
<dbReference type="GO" id="GO:0045820">
    <property type="term" value="P:negative regulation of glycolytic process"/>
    <property type="evidence" value="ECO:0007669"/>
    <property type="project" value="TreeGrafter"/>
</dbReference>
<accession>I3Z6E3</accession>
<dbReference type="OrthoDB" id="9782128at2"/>
<dbReference type="eggNOG" id="COG0406">
    <property type="taxonomic scope" value="Bacteria"/>
</dbReference>
<dbReference type="Pfam" id="PF00300">
    <property type="entry name" value="His_Phos_1"/>
    <property type="match status" value="1"/>
</dbReference>
<protein>
    <submittedName>
        <fullName evidence="2">Fructose-2,6-bisphosphatase</fullName>
    </submittedName>
</protein>
<dbReference type="SUPFAM" id="SSF53254">
    <property type="entry name" value="Phosphoglycerate mutase-like"/>
    <property type="match status" value="1"/>
</dbReference>
<evidence type="ECO:0000313" key="3">
    <source>
        <dbReference type="Proteomes" id="UP000006050"/>
    </source>
</evidence>
<dbReference type="PANTHER" id="PTHR46517">
    <property type="entry name" value="FRUCTOSE-2,6-BISPHOSPHATASE TIGAR"/>
    <property type="match status" value="1"/>
</dbReference>
<dbReference type="SMART" id="SM00855">
    <property type="entry name" value="PGAM"/>
    <property type="match status" value="1"/>
</dbReference>
<dbReference type="RefSeq" id="WP_014772770.1">
    <property type="nucleotide sequence ID" value="NC_018010.1"/>
</dbReference>
<evidence type="ECO:0000313" key="2">
    <source>
        <dbReference type="EMBL" id="AFL84811.1"/>
    </source>
</evidence>
<organism evidence="2 3">
    <name type="scientific">Belliella baltica (strain DSM 15883 / CIP 108006 / LMG 21964 / BA134)</name>
    <dbReference type="NCBI Taxonomy" id="866536"/>
    <lineage>
        <taxon>Bacteria</taxon>
        <taxon>Pseudomonadati</taxon>
        <taxon>Bacteroidota</taxon>
        <taxon>Cytophagia</taxon>
        <taxon>Cytophagales</taxon>
        <taxon>Cyclobacteriaceae</taxon>
        <taxon>Belliella</taxon>
    </lineage>
</organism>
<dbReference type="AlphaFoldDB" id="I3Z6E3"/>